<dbReference type="RefSeq" id="WP_190191599.1">
    <property type="nucleotide sequence ID" value="NZ_BMVU01000018.1"/>
</dbReference>
<protein>
    <submittedName>
        <fullName evidence="1">Uncharacterized protein</fullName>
    </submittedName>
</protein>
<sequence>MDPVVLAAGTALVTAMTGDAWEAARGALVGLWRKGRPEESEAVGSELERARSVALESRRTTDTDTEQALVGFWRMRLDHLLRECPDLAGDLRTVVEKDLVPRLGAGERDRVTALFGQTEAHDHARIYQAGRDQHIDGE</sequence>
<evidence type="ECO:0000313" key="1">
    <source>
        <dbReference type="EMBL" id="GGX81380.1"/>
    </source>
</evidence>
<dbReference type="Proteomes" id="UP000619244">
    <property type="component" value="Unassembled WGS sequence"/>
</dbReference>
<name>A0A918NMN1_9ACTN</name>
<keyword evidence="2" id="KW-1185">Reference proteome</keyword>
<organism evidence="1 2">
    <name type="scientific">Streptomyces minutiscleroticus</name>
    <dbReference type="NCBI Taxonomy" id="68238"/>
    <lineage>
        <taxon>Bacteria</taxon>
        <taxon>Bacillati</taxon>
        <taxon>Actinomycetota</taxon>
        <taxon>Actinomycetes</taxon>
        <taxon>Kitasatosporales</taxon>
        <taxon>Streptomycetaceae</taxon>
        <taxon>Streptomyces</taxon>
    </lineage>
</organism>
<accession>A0A918NMN1</accession>
<evidence type="ECO:0000313" key="2">
    <source>
        <dbReference type="Proteomes" id="UP000619244"/>
    </source>
</evidence>
<reference evidence="1" key="1">
    <citation type="journal article" date="2014" name="Int. J. Syst. Evol. Microbiol.">
        <title>Complete genome sequence of Corynebacterium casei LMG S-19264T (=DSM 44701T), isolated from a smear-ripened cheese.</title>
        <authorList>
            <consortium name="US DOE Joint Genome Institute (JGI-PGF)"/>
            <person name="Walter F."/>
            <person name="Albersmeier A."/>
            <person name="Kalinowski J."/>
            <person name="Ruckert C."/>
        </authorList>
    </citation>
    <scope>NUCLEOTIDE SEQUENCE</scope>
    <source>
        <strain evidence="1">JCM 4790</strain>
    </source>
</reference>
<dbReference type="EMBL" id="BMVU01000018">
    <property type="protein sequence ID" value="GGX81380.1"/>
    <property type="molecule type" value="Genomic_DNA"/>
</dbReference>
<proteinExistence type="predicted"/>
<reference evidence="1" key="2">
    <citation type="submission" date="2020-09" db="EMBL/GenBank/DDBJ databases">
        <authorList>
            <person name="Sun Q."/>
            <person name="Ohkuma M."/>
        </authorList>
    </citation>
    <scope>NUCLEOTIDE SEQUENCE</scope>
    <source>
        <strain evidence="1">JCM 4790</strain>
    </source>
</reference>
<dbReference type="AlphaFoldDB" id="A0A918NMN1"/>
<comment type="caution">
    <text evidence="1">The sequence shown here is derived from an EMBL/GenBank/DDBJ whole genome shotgun (WGS) entry which is preliminary data.</text>
</comment>
<gene>
    <name evidence="1" type="ORF">GCM10010358_39670</name>
</gene>